<keyword evidence="1" id="KW-0732">Signal</keyword>
<proteinExistence type="predicted"/>
<gene>
    <name evidence="2" type="ORF">K469DRAFT_752864</name>
</gene>
<keyword evidence="3" id="KW-1185">Reference proteome</keyword>
<reference evidence="2" key="1">
    <citation type="journal article" date="2020" name="Stud. Mycol.">
        <title>101 Dothideomycetes genomes: a test case for predicting lifestyles and emergence of pathogens.</title>
        <authorList>
            <person name="Haridas S."/>
            <person name="Albert R."/>
            <person name="Binder M."/>
            <person name="Bloem J."/>
            <person name="Labutti K."/>
            <person name="Salamov A."/>
            <person name="Andreopoulos B."/>
            <person name="Baker S."/>
            <person name="Barry K."/>
            <person name="Bills G."/>
            <person name="Bluhm B."/>
            <person name="Cannon C."/>
            <person name="Castanera R."/>
            <person name="Culley D."/>
            <person name="Daum C."/>
            <person name="Ezra D."/>
            <person name="Gonzalez J."/>
            <person name="Henrissat B."/>
            <person name="Kuo A."/>
            <person name="Liang C."/>
            <person name="Lipzen A."/>
            <person name="Lutzoni F."/>
            <person name="Magnuson J."/>
            <person name="Mondo S."/>
            <person name="Nolan M."/>
            <person name="Ohm R."/>
            <person name="Pangilinan J."/>
            <person name="Park H.-J."/>
            <person name="Ramirez L."/>
            <person name="Alfaro M."/>
            <person name="Sun H."/>
            <person name="Tritt A."/>
            <person name="Yoshinaga Y."/>
            <person name="Zwiers L.-H."/>
            <person name="Turgeon B."/>
            <person name="Goodwin S."/>
            <person name="Spatafora J."/>
            <person name="Crous P."/>
            <person name="Grigoriev I."/>
        </authorList>
    </citation>
    <scope>NUCLEOTIDE SEQUENCE</scope>
    <source>
        <strain evidence="2">CBS 207.26</strain>
    </source>
</reference>
<evidence type="ECO:0000256" key="1">
    <source>
        <dbReference type="SAM" id="SignalP"/>
    </source>
</evidence>
<organism evidence="2 3">
    <name type="scientific">Zopfia rhizophila CBS 207.26</name>
    <dbReference type="NCBI Taxonomy" id="1314779"/>
    <lineage>
        <taxon>Eukaryota</taxon>
        <taxon>Fungi</taxon>
        <taxon>Dikarya</taxon>
        <taxon>Ascomycota</taxon>
        <taxon>Pezizomycotina</taxon>
        <taxon>Dothideomycetes</taxon>
        <taxon>Dothideomycetes incertae sedis</taxon>
        <taxon>Zopfiaceae</taxon>
        <taxon>Zopfia</taxon>
    </lineage>
</organism>
<evidence type="ECO:0000313" key="3">
    <source>
        <dbReference type="Proteomes" id="UP000800200"/>
    </source>
</evidence>
<dbReference type="OrthoDB" id="3563695at2759"/>
<protein>
    <submittedName>
        <fullName evidence="2">Uncharacterized protein</fullName>
    </submittedName>
</protein>
<accession>A0A6A6DQT6</accession>
<evidence type="ECO:0000313" key="2">
    <source>
        <dbReference type="EMBL" id="KAF2181373.1"/>
    </source>
</evidence>
<dbReference type="Proteomes" id="UP000800200">
    <property type="component" value="Unassembled WGS sequence"/>
</dbReference>
<dbReference type="EMBL" id="ML994653">
    <property type="protein sequence ID" value="KAF2181373.1"/>
    <property type="molecule type" value="Genomic_DNA"/>
</dbReference>
<name>A0A6A6DQT6_9PEZI</name>
<dbReference type="AlphaFoldDB" id="A0A6A6DQT6"/>
<sequence length="130" mass="14259">MFLFTTTLICSILSLITASPAPLPTPAPELYPLEKRACSEDNCLRAMIRRIETAAPFCATYTTDVAATIPTWATAQCASNPSRHPNNSESEDQILEIKCRDLDDGNPNPNIYAYAYADAWGVKDCLRSGE</sequence>
<feature type="signal peptide" evidence="1">
    <location>
        <begin position="1"/>
        <end position="18"/>
    </location>
</feature>
<feature type="chain" id="PRO_5025498487" evidence="1">
    <location>
        <begin position="19"/>
        <end position="130"/>
    </location>
</feature>